<evidence type="ECO:0000256" key="1">
    <source>
        <dbReference type="SAM" id="MobiDB-lite"/>
    </source>
</evidence>
<dbReference type="Pfam" id="PF11187">
    <property type="entry name" value="Mbeg1-like"/>
    <property type="match status" value="1"/>
</dbReference>
<feature type="region of interest" description="Disordered" evidence="1">
    <location>
        <begin position="1"/>
        <end position="51"/>
    </location>
</feature>
<reference evidence="2" key="1">
    <citation type="journal article" date="2021" name="PeerJ">
        <title>Extensive microbial diversity within the chicken gut microbiome revealed by metagenomics and culture.</title>
        <authorList>
            <person name="Gilroy R."/>
            <person name="Ravi A."/>
            <person name="Getino M."/>
            <person name="Pursley I."/>
            <person name="Horton D.L."/>
            <person name="Alikhan N.F."/>
            <person name="Baker D."/>
            <person name="Gharbi K."/>
            <person name="Hall N."/>
            <person name="Watson M."/>
            <person name="Adriaenssens E.M."/>
            <person name="Foster-Nyarko E."/>
            <person name="Jarju S."/>
            <person name="Secka A."/>
            <person name="Antonio M."/>
            <person name="Oren A."/>
            <person name="Chaudhuri R.R."/>
            <person name="La Ragione R."/>
            <person name="Hildebrand F."/>
            <person name="Pallen M.J."/>
        </authorList>
    </citation>
    <scope>NUCLEOTIDE SEQUENCE</scope>
    <source>
        <strain evidence="2">ChiGjej2B2-7701</strain>
    </source>
</reference>
<dbReference type="SUPFAM" id="SSF53474">
    <property type="entry name" value="alpha/beta-Hydrolases"/>
    <property type="match status" value="2"/>
</dbReference>
<dbReference type="InterPro" id="IPR024499">
    <property type="entry name" value="Mbeg1-like"/>
</dbReference>
<gene>
    <name evidence="2" type="ORF">K8U80_11625</name>
</gene>
<name>A0A921LSD8_9ACTN</name>
<feature type="region of interest" description="Disordered" evidence="1">
    <location>
        <begin position="476"/>
        <end position="495"/>
    </location>
</feature>
<reference evidence="2" key="2">
    <citation type="submission" date="2021-09" db="EMBL/GenBank/DDBJ databases">
        <authorList>
            <person name="Gilroy R."/>
        </authorList>
    </citation>
    <scope>NUCLEOTIDE SEQUENCE</scope>
    <source>
        <strain evidence="2">ChiGjej2B2-7701</strain>
    </source>
</reference>
<dbReference type="InterPro" id="IPR029058">
    <property type="entry name" value="AB_hydrolase_fold"/>
</dbReference>
<dbReference type="Gene3D" id="3.40.50.1820">
    <property type="entry name" value="alpha/beta hydrolase"/>
    <property type="match status" value="1"/>
</dbReference>
<sequence length="495" mass="53862">MVDMVDHGAERPADFVTSDDGVEPAIGPVPDEPDGPADACEPDDSVAPAPSAPSRIVSALASILSDRVSNHMPMLSDFSDPVAASVADESQDAEASQAQARAGKPGNFLTYAQTVHDTFADRPFCTLDSLVFSWMSYYRLNSALRLSHTRGGIALHELMRAEDFDTMFGTNWDPEGSRDLLFAVCSNPRFRDARLCLFAFRTDLDSAEQFAAMTFLLPGGGAFIAFRGTDSTLVGWHEDFNMASRCPVPSQREARAYVERVASAVDGPLYLGGHSKGGNLAVYAASCVDVSIQERIVRVYSHDGPGFNEEFLASEGYQRVRERVEKVVPKSSIIGLIMDTERDFTVVESDGVSVLQHNPFLWEVDGRAFRVADGLSASSRYFAATISDWMDRFTAEERASFIDTLFDVLSVPGAMRFADIRETWRTSLPAIRDAAEALAPEQRAFVMDVLKALARVATIDRVSDAASSLVETFLPGLGDDAGEGDSEEQRDDSGA</sequence>
<dbReference type="Proteomes" id="UP000746751">
    <property type="component" value="Unassembled WGS sequence"/>
</dbReference>
<organism evidence="2 3">
    <name type="scientific">Collinsella ihumii</name>
    <dbReference type="NCBI Taxonomy" id="1720204"/>
    <lineage>
        <taxon>Bacteria</taxon>
        <taxon>Bacillati</taxon>
        <taxon>Actinomycetota</taxon>
        <taxon>Coriobacteriia</taxon>
        <taxon>Coriobacteriales</taxon>
        <taxon>Coriobacteriaceae</taxon>
        <taxon>Collinsella</taxon>
    </lineage>
</organism>
<protein>
    <submittedName>
        <fullName evidence="2">DUF2974 domain-containing protein</fullName>
    </submittedName>
</protein>
<feature type="compositionally biased region" description="Basic and acidic residues" evidence="1">
    <location>
        <begin position="1"/>
        <end position="13"/>
    </location>
</feature>
<accession>A0A921LSD8</accession>
<feature type="compositionally biased region" description="Acidic residues" evidence="1">
    <location>
        <begin position="480"/>
        <end position="495"/>
    </location>
</feature>
<evidence type="ECO:0000313" key="2">
    <source>
        <dbReference type="EMBL" id="HJG32022.1"/>
    </source>
</evidence>
<dbReference type="EMBL" id="DYVF01000071">
    <property type="protein sequence ID" value="HJG32022.1"/>
    <property type="molecule type" value="Genomic_DNA"/>
</dbReference>
<comment type="caution">
    <text evidence="2">The sequence shown here is derived from an EMBL/GenBank/DDBJ whole genome shotgun (WGS) entry which is preliminary data.</text>
</comment>
<evidence type="ECO:0000313" key="3">
    <source>
        <dbReference type="Proteomes" id="UP000746751"/>
    </source>
</evidence>
<dbReference type="AlphaFoldDB" id="A0A921LSD8"/>
<proteinExistence type="predicted"/>
<feature type="compositionally biased region" description="Acidic residues" evidence="1">
    <location>
        <begin position="31"/>
        <end position="44"/>
    </location>
</feature>